<gene>
    <name evidence="11" type="ORF">AMAG_01387</name>
</gene>
<keyword evidence="5" id="KW-0406">Ion transport</keyword>
<feature type="compositionally biased region" description="Polar residues" evidence="9">
    <location>
        <begin position="230"/>
        <end position="251"/>
    </location>
</feature>
<dbReference type="InterPro" id="IPR014710">
    <property type="entry name" value="RmlC-like_jellyroll"/>
</dbReference>
<evidence type="ECO:0000256" key="7">
    <source>
        <dbReference type="ARBA" id="ARBA00023286"/>
    </source>
</evidence>
<keyword evidence="3" id="KW-0812">Transmembrane</keyword>
<evidence type="ECO:0000313" key="12">
    <source>
        <dbReference type="Proteomes" id="UP000054350"/>
    </source>
</evidence>
<comment type="subcellular location">
    <subcellularLocation>
        <location evidence="1">Membrane</location>
        <topology evidence="1">Multi-pass membrane protein</topology>
    </subcellularLocation>
</comment>
<dbReference type="CDD" id="cd00038">
    <property type="entry name" value="CAP_ED"/>
    <property type="match status" value="1"/>
</dbReference>
<dbReference type="VEuPathDB" id="FungiDB:AMAG_01387"/>
<evidence type="ECO:0000256" key="5">
    <source>
        <dbReference type="ARBA" id="ARBA00023065"/>
    </source>
</evidence>
<dbReference type="PROSITE" id="PS50042">
    <property type="entry name" value="CNMP_BINDING_3"/>
    <property type="match status" value="1"/>
</dbReference>
<evidence type="ECO:0000256" key="8">
    <source>
        <dbReference type="ARBA" id="ARBA00023303"/>
    </source>
</evidence>
<feature type="compositionally biased region" description="Low complexity" evidence="9">
    <location>
        <begin position="935"/>
        <end position="951"/>
    </location>
</feature>
<dbReference type="Gene3D" id="1.10.287.630">
    <property type="entry name" value="Helix hairpin bin"/>
    <property type="match status" value="1"/>
</dbReference>
<dbReference type="GO" id="GO:0044877">
    <property type="term" value="F:protein-containing complex binding"/>
    <property type="evidence" value="ECO:0007669"/>
    <property type="project" value="TreeGrafter"/>
</dbReference>
<feature type="compositionally biased region" description="Gly residues" evidence="9">
    <location>
        <begin position="884"/>
        <end position="902"/>
    </location>
</feature>
<evidence type="ECO:0000256" key="3">
    <source>
        <dbReference type="ARBA" id="ARBA00022692"/>
    </source>
</evidence>
<evidence type="ECO:0000256" key="6">
    <source>
        <dbReference type="ARBA" id="ARBA00023136"/>
    </source>
</evidence>
<dbReference type="SUPFAM" id="SSF51206">
    <property type="entry name" value="cAMP-binding domain-like"/>
    <property type="match status" value="1"/>
</dbReference>
<dbReference type="InterPro" id="IPR018490">
    <property type="entry name" value="cNMP-bd_dom_sf"/>
</dbReference>
<organism evidence="11 12">
    <name type="scientific">Allomyces macrogynus (strain ATCC 38327)</name>
    <name type="common">Allomyces javanicus var. macrogynus</name>
    <dbReference type="NCBI Taxonomy" id="578462"/>
    <lineage>
        <taxon>Eukaryota</taxon>
        <taxon>Fungi</taxon>
        <taxon>Fungi incertae sedis</taxon>
        <taxon>Blastocladiomycota</taxon>
        <taxon>Blastocladiomycetes</taxon>
        <taxon>Blastocladiales</taxon>
        <taxon>Blastocladiaceae</taxon>
        <taxon>Allomyces</taxon>
    </lineage>
</organism>
<dbReference type="PANTHER" id="PTHR45638:SF11">
    <property type="entry name" value="CYCLIC NUCLEOTIDE-GATED CATION CHANNEL SUBUNIT A"/>
    <property type="match status" value="1"/>
</dbReference>
<feature type="region of interest" description="Disordered" evidence="9">
    <location>
        <begin position="160"/>
        <end position="314"/>
    </location>
</feature>
<evidence type="ECO:0000259" key="10">
    <source>
        <dbReference type="PROSITE" id="PS50042"/>
    </source>
</evidence>
<dbReference type="PROSITE" id="PS00889">
    <property type="entry name" value="CNMP_BINDING_2"/>
    <property type="match status" value="1"/>
</dbReference>
<dbReference type="Pfam" id="PF00027">
    <property type="entry name" value="cNMP_binding"/>
    <property type="match status" value="1"/>
</dbReference>
<dbReference type="InterPro" id="IPR018488">
    <property type="entry name" value="cNMP-bd_CS"/>
</dbReference>
<reference evidence="12" key="2">
    <citation type="submission" date="2009-11" db="EMBL/GenBank/DDBJ databases">
        <title>The Genome Sequence of Allomyces macrogynus strain ATCC 38327.</title>
        <authorList>
            <consortium name="The Broad Institute Genome Sequencing Platform"/>
            <person name="Russ C."/>
            <person name="Cuomo C."/>
            <person name="Shea T."/>
            <person name="Young S.K."/>
            <person name="Zeng Q."/>
            <person name="Koehrsen M."/>
            <person name="Haas B."/>
            <person name="Borodovsky M."/>
            <person name="Guigo R."/>
            <person name="Alvarado L."/>
            <person name="Berlin A."/>
            <person name="Borenstein D."/>
            <person name="Chen Z."/>
            <person name="Engels R."/>
            <person name="Freedman E."/>
            <person name="Gellesch M."/>
            <person name="Goldberg J."/>
            <person name="Griggs A."/>
            <person name="Gujja S."/>
            <person name="Heiman D."/>
            <person name="Hepburn T."/>
            <person name="Howarth C."/>
            <person name="Jen D."/>
            <person name="Larson L."/>
            <person name="Lewis B."/>
            <person name="Mehta T."/>
            <person name="Park D."/>
            <person name="Pearson M."/>
            <person name="Roberts A."/>
            <person name="Saif S."/>
            <person name="Shenoy N."/>
            <person name="Sisk P."/>
            <person name="Stolte C."/>
            <person name="Sykes S."/>
            <person name="Walk T."/>
            <person name="White J."/>
            <person name="Yandava C."/>
            <person name="Burger G."/>
            <person name="Gray M.W."/>
            <person name="Holland P.W.H."/>
            <person name="King N."/>
            <person name="Lang F.B.F."/>
            <person name="Roger A.J."/>
            <person name="Ruiz-Trillo I."/>
            <person name="Lander E."/>
            <person name="Nusbaum C."/>
        </authorList>
    </citation>
    <scope>NUCLEOTIDE SEQUENCE [LARGE SCALE GENOMIC DNA]</scope>
    <source>
        <strain evidence="12">ATCC 38327</strain>
    </source>
</reference>
<dbReference type="SUPFAM" id="SSF81324">
    <property type="entry name" value="Voltage-gated potassium channels"/>
    <property type="match status" value="1"/>
</dbReference>
<dbReference type="EMBL" id="GG745329">
    <property type="protein sequence ID" value="KNE55499.1"/>
    <property type="molecule type" value="Genomic_DNA"/>
</dbReference>
<dbReference type="Gene3D" id="2.60.120.10">
    <property type="entry name" value="Jelly Rolls"/>
    <property type="match status" value="1"/>
</dbReference>
<dbReference type="PROSITE" id="PS00888">
    <property type="entry name" value="CNMP_BINDING_1"/>
    <property type="match status" value="1"/>
</dbReference>
<keyword evidence="6" id="KW-0472">Membrane</keyword>
<dbReference type="GO" id="GO:0016020">
    <property type="term" value="C:membrane"/>
    <property type="evidence" value="ECO:0007669"/>
    <property type="project" value="UniProtKB-SubCell"/>
</dbReference>
<keyword evidence="2" id="KW-0813">Transport</keyword>
<reference evidence="11 12" key="1">
    <citation type="submission" date="2009-11" db="EMBL/GenBank/DDBJ databases">
        <title>Annotation of Allomyces macrogynus ATCC 38327.</title>
        <authorList>
            <consortium name="The Broad Institute Genome Sequencing Platform"/>
            <person name="Russ C."/>
            <person name="Cuomo C."/>
            <person name="Burger G."/>
            <person name="Gray M.W."/>
            <person name="Holland P.W.H."/>
            <person name="King N."/>
            <person name="Lang F.B.F."/>
            <person name="Roger A.J."/>
            <person name="Ruiz-Trillo I."/>
            <person name="Young S.K."/>
            <person name="Zeng Q."/>
            <person name="Gargeya S."/>
            <person name="Fitzgerald M."/>
            <person name="Haas B."/>
            <person name="Abouelleil A."/>
            <person name="Alvarado L."/>
            <person name="Arachchi H.M."/>
            <person name="Berlin A."/>
            <person name="Chapman S.B."/>
            <person name="Gearin G."/>
            <person name="Goldberg J."/>
            <person name="Griggs A."/>
            <person name="Gujja S."/>
            <person name="Hansen M."/>
            <person name="Heiman D."/>
            <person name="Howarth C."/>
            <person name="Larimer J."/>
            <person name="Lui A."/>
            <person name="MacDonald P.J.P."/>
            <person name="McCowen C."/>
            <person name="Montmayeur A."/>
            <person name="Murphy C."/>
            <person name="Neiman D."/>
            <person name="Pearson M."/>
            <person name="Priest M."/>
            <person name="Roberts A."/>
            <person name="Saif S."/>
            <person name="Shea T."/>
            <person name="Sisk P."/>
            <person name="Stolte C."/>
            <person name="Sykes S."/>
            <person name="Wortman J."/>
            <person name="Nusbaum C."/>
            <person name="Birren B."/>
        </authorList>
    </citation>
    <scope>NUCLEOTIDE SEQUENCE [LARGE SCALE GENOMIC DNA]</scope>
    <source>
        <strain evidence="11 12">ATCC 38327</strain>
    </source>
</reference>
<keyword evidence="7" id="KW-1071">Ligand-gated ion channel</keyword>
<keyword evidence="4" id="KW-1133">Transmembrane helix</keyword>
<keyword evidence="12" id="KW-1185">Reference proteome</keyword>
<proteinExistence type="predicted"/>
<feature type="region of interest" description="Disordered" evidence="9">
    <location>
        <begin position="1"/>
        <end position="62"/>
    </location>
</feature>
<dbReference type="PANTHER" id="PTHR45638">
    <property type="entry name" value="CYCLIC NUCLEOTIDE-GATED CATION CHANNEL SUBUNIT A"/>
    <property type="match status" value="1"/>
</dbReference>
<feature type="compositionally biased region" description="Polar residues" evidence="9">
    <location>
        <begin position="860"/>
        <end position="877"/>
    </location>
</feature>
<evidence type="ECO:0000313" key="11">
    <source>
        <dbReference type="EMBL" id="KNE55499.1"/>
    </source>
</evidence>
<dbReference type="InterPro" id="IPR050866">
    <property type="entry name" value="CNG_cation_channel"/>
</dbReference>
<dbReference type="STRING" id="578462.A0A0L0RZM8"/>
<feature type="domain" description="Cyclic nucleotide-binding" evidence="10">
    <location>
        <begin position="714"/>
        <end position="832"/>
    </location>
</feature>
<sequence>MTLLPPSLTGSGASARRPLLDASSSASSSLPSPAIVESSPSNPSLADLHGSGPAGPRALLGVGGVHGSAAGSTVVRNGGSPLRLVSSMESPASSMASSVATSSNSIASTNAPKDPAPTPSAPTALSGMPTTVPVLGIARSVSARSKLALAGIAEQLEPLRTRNDSPTWPGTPLAQQHKLASASSTVPLSGVAPPNPSMYSLALSEPPPPPAVHGVGGTGRATPPRDAASPTLSRRSLKSQGSAPLSLTSPTAVAMGSGPTMVPAPHVTESHGSLKDAAAPPVKDADRVPLASGDKNNDSDDEPIVPTPPPVPRGPSMVSKFFTWLAHTGRIWTDGLATANHDPSSPFWRVWDALVRLLDIYYLALIPPLLAFVCDYTLEYAYSFLGLDVVLTLSILVDLVRPRRDKYGDLVVDRRQKFQLFFSQRRNQLRFISALPLDWIVLLYHGSSDMVCSNPIYVYSDGHMASAPRTGLPSDVTLLGQRFLYHSEDIPRPLIVYAMLHSLRILHITNTVIWALKTHIPNVPQPISRLIKILGGLLVLAHVNSCLFFTMDIRLDRVRRNLNEHLVDDARVPTSFSTRYAQNFLDGLRAFFFVTRDVKLIPEILYTTCELMFASVMYGLIITNLAAIVRSYDNQAELDEMAKNRNFKRTMMRRYMVSSKFPRELQKKIVDQEEFEWVHKQGIDLDNLFQELPISLRQEAAVHLYYDLINKVPLFRAADESFKVALVERINKITVQAGFYICRAGDPGKEMYFIRSGTVHILTPDESKVIVTLKQASFFGELALLESSSRRTATAKAVVETELCVLRKDEFNQILYDHPEMVEVFRRAAAERREADAKRKAAELRDRDRAAARAERTRRVSLQSTQLSTHSGNNARKSTAAFFGGTGLRGGGSSVNLGGGKGPAADLEQGRQPPPGPSSGSPPASPADADTARLVPPVGSGGDVPPSSGSDAEGRLS</sequence>
<feature type="region of interest" description="Disordered" evidence="9">
    <location>
        <begin position="835"/>
        <end position="957"/>
    </location>
</feature>
<dbReference type="SMART" id="SM00100">
    <property type="entry name" value="cNMP"/>
    <property type="match status" value="1"/>
</dbReference>
<name>A0A0L0RZM8_ALLM3</name>
<dbReference type="AlphaFoldDB" id="A0A0L0RZM8"/>
<evidence type="ECO:0000256" key="4">
    <source>
        <dbReference type="ARBA" id="ARBA00022989"/>
    </source>
</evidence>
<feature type="region of interest" description="Disordered" evidence="9">
    <location>
        <begin position="95"/>
        <end position="127"/>
    </location>
</feature>
<evidence type="ECO:0000256" key="2">
    <source>
        <dbReference type="ARBA" id="ARBA00022448"/>
    </source>
</evidence>
<accession>A0A0L0RZM8</accession>
<dbReference type="InterPro" id="IPR000595">
    <property type="entry name" value="cNMP-bd_dom"/>
</dbReference>
<keyword evidence="8" id="KW-0407">Ion channel</keyword>
<evidence type="ECO:0000256" key="9">
    <source>
        <dbReference type="SAM" id="MobiDB-lite"/>
    </source>
</evidence>
<feature type="compositionally biased region" description="Basic and acidic residues" evidence="9">
    <location>
        <begin position="835"/>
        <end position="858"/>
    </location>
</feature>
<dbReference type="eggNOG" id="KOG0498">
    <property type="taxonomic scope" value="Eukaryota"/>
</dbReference>
<feature type="compositionally biased region" description="Low complexity" evidence="9">
    <location>
        <begin position="13"/>
        <end position="34"/>
    </location>
</feature>
<feature type="compositionally biased region" description="Low complexity" evidence="9">
    <location>
        <begin position="95"/>
        <end position="113"/>
    </location>
</feature>
<dbReference type="Proteomes" id="UP000054350">
    <property type="component" value="Unassembled WGS sequence"/>
</dbReference>
<protein>
    <recommendedName>
        <fullName evidence="10">Cyclic nucleotide-binding domain-containing protein</fullName>
    </recommendedName>
</protein>
<evidence type="ECO:0000256" key="1">
    <source>
        <dbReference type="ARBA" id="ARBA00004141"/>
    </source>
</evidence>
<dbReference type="OrthoDB" id="421226at2759"/>
<dbReference type="GO" id="GO:0005221">
    <property type="term" value="F:intracellularly cyclic nucleotide-activated monoatomic cation channel activity"/>
    <property type="evidence" value="ECO:0007669"/>
    <property type="project" value="InterPro"/>
</dbReference>